<gene>
    <name evidence="1" type="ORF">SCA03_36950</name>
</gene>
<dbReference type="RefSeq" id="WP_086818078.1">
    <property type="nucleotide sequence ID" value="NZ_BJMM01000018.1"/>
</dbReference>
<name>A0A4Y3R0H4_STRCI</name>
<proteinExistence type="predicted"/>
<protein>
    <submittedName>
        <fullName evidence="1">Uncharacterized protein</fullName>
    </submittedName>
</protein>
<sequence length="80" mass="8645">MYCSGEPGELRHLLGKTNHRTPLVKVVPGEFAMVELGHGRPYKSSAPTGVSVEKDGITFADTKLGNATLEGTVTCTRWQD</sequence>
<dbReference type="AlphaFoldDB" id="A0A4Y3R0H4"/>
<evidence type="ECO:0000313" key="1">
    <source>
        <dbReference type="EMBL" id="GEB51144.1"/>
    </source>
</evidence>
<keyword evidence="2" id="KW-1185">Reference proteome</keyword>
<accession>A0A4Y3R0H4</accession>
<dbReference type="Proteomes" id="UP000319210">
    <property type="component" value="Unassembled WGS sequence"/>
</dbReference>
<organism evidence="1 2">
    <name type="scientific">Streptomyces cacaoi</name>
    <dbReference type="NCBI Taxonomy" id="1898"/>
    <lineage>
        <taxon>Bacteria</taxon>
        <taxon>Bacillati</taxon>
        <taxon>Actinomycetota</taxon>
        <taxon>Actinomycetes</taxon>
        <taxon>Kitasatosporales</taxon>
        <taxon>Streptomycetaceae</taxon>
        <taxon>Streptomyces</taxon>
    </lineage>
</organism>
<reference evidence="1 2" key="1">
    <citation type="submission" date="2019-06" db="EMBL/GenBank/DDBJ databases">
        <title>Whole genome shotgun sequence of Streptomyces cacaoi subsp. cacaoi NBRC 12748.</title>
        <authorList>
            <person name="Hosoyama A."/>
            <person name="Uohara A."/>
            <person name="Ohji S."/>
            <person name="Ichikawa N."/>
        </authorList>
    </citation>
    <scope>NUCLEOTIDE SEQUENCE [LARGE SCALE GENOMIC DNA]</scope>
    <source>
        <strain evidence="1 2">NBRC 12748</strain>
    </source>
</reference>
<dbReference type="EMBL" id="BJMM01000018">
    <property type="protein sequence ID" value="GEB51144.1"/>
    <property type="molecule type" value="Genomic_DNA"/>
</dbReference>
<evidence type="ECO:0000313" key="2">
    <source>
        <dbReference type="Proteomes" id="UP000319210"/>
    </source>
</evidence>
<dbReference type="OrthoDB" id="4805054at2"/>
<comment type="caution">
    <text evidence="1">The sequence shown here is derived from an EMBL/GenBank/DDBJ whole genome shotgun (WGS) entry which is preliminary data.</text>
</comment>